<dbReference type="EMBL" id="SCEB01005039">
    <property type="protein sequence ID" value="RXM93172.1"/>
    <property type="molecule type" value="Genomic_DNA"/>
</dbReference>
<keyword evidence="1" id="KW-0804">Transcription</keyword>
<gene>
    <name evidence="1" type="ORF">EOD39_19363</name>
</gene>
<dbReference type="GO" id="GO:0000428">
    <property type="term" value="C:DNA-directed RNA polymerase complex"/>
    <property type="evidence" value="ECO:0007669"/>
    <property type="project" value="UniProtKB-KW"/>
</dbReference>
<evidence type="ECO:0000313" key="1">
    <source>
        <dbReference type="EMBL" id="RXM93172.1"/>
    </source>
</evidence>
<protein>
    <submittedName>
        <fullName evidence="1">DNA-directed RNA polymerase II subunit GRINL1A</fullName>
    </submittedName>
</protein>
<sequence length="50" mass="5688">MYMEVQATVAAQKLAEKLNVRMVAFNPEGEAMVKYREVRDDGDIHSSEDD</sequence>
<evidence type="ECO:0000313" key="2">
    <source>
        <dbReference type="Proteomes" id="UP000289886"/>
    </source>
</evidence>
<dbReference type="Proteomes" id="UP000289886">
    <property type="component" value="Unassembled WGS sequence"/>
</dbReference>
<dbReference type="PANTHER" id="PTHR23171">
    <property type="entry name" value="GDOWN1"/>
    <property type="match status" value="1"/>
</dbReference>
<name>A0A444UYC7_ACIRT</name>
<reference evidence="1 2" key="1">
    <citation type="submission" date="2019-01" db="EMBL/GenBank/DDBJ databases">
        <title>Draft Genome and Complete Hox-Cluster Characterization of the Sterlet Sturgeon (Acipenser ruthenus).</title>
        <authorList>
            <person name="Wei Q."/>
        </authorList>
    </citation>
    <scope>NUCLEOTIDE SEQUENCE [LARGE SCALE GENOMIC DNA]</scope>
    <source>
        <strain evidence="1">WHYD16114868_AA</strain>
        <tissue evidence="1">Blood</tissue>
    </source>
</reference>
<keyword evidence="2" id="KW-1185">Reference proteome</keyword>
<dbReference type="PANTHER" id="PTHR23171:SF4">
    <property type="entry name" value="TUFTELIN"/>
    <property type="match status" value="1"/>
</dbReference>
<dbReference type="InterPro" id="IPR051375">
    <property type="entry name" value="Tuftelin_GRINL1A/MYZAP/CCD68"/>
</dbReference>
<comment type="caution">
    <text evidence="1">The sequence shown here is derived from an EMBL/GenBank/DDBJ whole genome shotgun (WGS) entry which is preliminary data.</text>
</comment>
<organism evidence="1 2">
    <name type="scientific">Acipenser ruthenus</name>
    <name type="common">Sterlet sturgeon</name>
    <dbReference type="NCBI Taxonomy" id="7906"/>
    <lineage>
        <taxon>Eukaryota</taxon>
        <taxon>Metazoa</taxon>
        <taxon>Chordata</taxon>
        <taxon>Craniata</taxon>
        <taxon>Vertebrata</taxon>
        <taxon>Euteleostomi</taxon>
        <taxon>Actinopterygii</taxon>
        <taxon>Chondrostei</taxon>
        <taxon>Acipenseriformes</taxon>
        <taxon>Acipenseridae</taxon>
        <taxon>Acipenser</taxon>
    </lineage>
</organism>
<keyword evidence="1" id="KW-0240">DNA-directed RNA polymerase</keyword>
<accession>A0A444UYC7</accession>
<dbReference type="AlphaFoldDB" id="A0A444UYC7"/>
<proteinExistence type="predicted"/>
<dbReference type="GO" id="GO:0035556">
    <property type="term" value="P:intracellular signal transduction"/>
    <property type="evidence" value="ECO:0007669"/>
    <property type="project" value="TreeGrafter"/>
</dbReference>